<feature type="domain" description="Pyrroline-5-carboxylate reductase dimerisation" evidence="14">
    <location>
        <begin position="161"/>
        <end position="265"/>
    </location>
</feature>
<dbReference type="AlphaFoldDB" id="A0A1I7H9W1"/>
<evidence type="ECO:0000259" key="14">
    <source>
        <dbReference type="Pfam" id="PF14748"/>
    </source>
</evidence>
<dbReference type="PIRSF" id="PIRSF000193">
    <property type="entry name" value="Pyrrol-5-carb_rd"/>
    <property type="match status" value="1"/>
</dbReference>
<gene>
    <name evidence="9" type="primary">proC</name>
    <name evidence="15" type="ORF">SAMN05216508_11412</name>
</gene>
<dbReference type="OrthoDB" id="9805754at2"/>
<evidence type="ECO:0000256" key="4">
    <source>
        <dbReference type="ARBA" id="ARBA00022605"/>
    </source>
</evidence>
<dbReference type="InterPro" id="IPR036291">
    <property type="entry name" value="NAD(P)-bd_dom_sf"/>
</dbReference>
<evidence type="ECO:0000256" key="2">
    <source>
        <dbReference type="ARBA" id="ARBA00005525"/>
    </source>
</evidence>
<dbReference type="SUPFAM" id="SSF51735">
    <property type="entry name" value="NAD(P)-binding Rossmann-fold domains"/>
    <property type="match status" value="1"/>
</dbReference>
<dbReference type="EMBL" id="FPBT01000014">
    <property type="protein sequence ID" value="SFU57525.1"/>
    <property type="molecule type" value="Genomic_DNA"/>
</dbReference>
<comment type="subcellular location">
    <subcellularLocation>
        <location evidence="1 9">Cytoplasm</location>
    </subcellularLocation>
</comment>
<dbReference type="PANTHER" id="PTHR11645:SF0">
    <property type="entry name" value="PYRROLINE-5-CARBOXYLATE REDUCTASE 3"/>
    <property type="match status" value="1"/>
</dbReference>
<comment type="catalytic activity">
    <reaction evidence="9 12">
        <text>L-proline + NADP(+) = (S)-1-pyrroline-5-carboxylate + NADPH + 2 H(+)</text>
        <dbReference type="Rhea" id="RHEA:14109"/>
        <dbReference type="ChEBI" id="CHEBI:15378"/>
        <dbReference type="ChEBI" id="CHEBI:17388"/>
        <dbReference type="ChEBI" id="CHEBI:57783"/>
        <dbReference type="ChEBI" id="CHEBI:58349"/>
        <dbReference type="ChEBI" id="CHEBI:60039"/>
        <dbReference type="EC" id="1.5.1.2"/>
    </reaction>
</comment>
<dbReference type="Gene3D" id="3.40.50.720">
    <property type="entry name" value="NAD(P)-binding Rossmann-like Domain"/>
    <property type="match status" value="1"/>
</dbReference>
<comment type="pathway">
    <text evidence="9 12">Amino-acid biosynthesis; L-proline biosynthesis; L-proline from L-glutamate 5-semialdehyde: step 1/1.</text>
</comment>
<feature type="binding site" evidence="11">
    <location>
        <begin position="6"/>
        <end position="11"/>
    </location>
    <ligand>
        <name>NADP(+)</name>
        <dbReference type="ChEBI" id="CHEBI:58349"/>
    </ligand>
</feature>
<evidence type="ECO:0000256" key="5">
    <source>
        <dbReference type="ARBA" id="ARBA00022650"/>
    </source>
</evidence>
<evidence type="ECO:0000256" key="8">
    <source>
        <dbReference type="ARBA" id="ARBA00058118"/>
    </source>
</evidence>
<evidence type="ECO:0000256" key="1">
    <source>
        <dbReference type="ARBA" id="ARBA00004496"/>
    </source>
</evidence>
<organism evidence="15 16">
    <name type="scientific">Eubacterium pyruvativorans</name>
    <dbReference type="NCBI Taxonomy" id="155865"/>
    <lineage>
        <taxon>Bacteria</taxon>
        <taxon>Bacillati</taxon>
        <taxon>Bacillota</taxon>
        <taxon>Clostridia</taxon>
        <taxon>Eubacteriales</taxon>
        <taxon>Eubacteriaceae</taxon>
        <taxon>Eubacterium</taxon>
    </lineage>
</organism>
<dbReference type="NCBIfam" id="TIGR00112">
    <property type="entry name" value="proC"/>
    <property type="match status" value="1"/>
</dbReference>
<dbReference type="InterPro" id="IPR029036">
    <property type="entry name" value="P5CR_dimer"/>
</dbReference>
<evidence type="ECO:0000256" key="3">
    <source>
        <dbReference type="ARBA" id="ARBA00022490"/>
    </source>
</evidence>
<dbReference type="STRING" id="155865.SAMN05216515_11512"/>
<dbReference type="InterPro" id="IPR000304">
    <property type="entry name" value="Pyrroline-COOH_reductase"/>
</dbReference>
<keyword evidence="7 9" id="KW-0560">Oxidoreductase</keyword>
<keyword evidence="3 9" id="KW-0963">Cytoplasm</keyword>
<dbReference type="FunFam" id="1.10.3730.10:FF:000001">
    <property type="entry name" value="Pyrroline-5-carboxylate reductase"/>
    <property type="match status" value="1"/>
</dbReference>
<dbReference type="GO" id="GO:0004735">
    <property type="term" value="F:pyrroline-5-carboxylate reductase activity"/>
    <property type="evidence" value="ECO:0007669"/>
    <property type="project" value="UniProtKB-UniRule"/>
</dbReference>
<comment type="function">
    <text evidence="8 9">Catalyzes the reduction of 1-pyrroline-5-carboxylate (PCA) to L-proline.</text>
</comment>
<dbReference type="PROSITE" id="PS00521">
    <property type="entry name" value="P5CR"/>
    <property type="match status" value="1"/>
</dbReference>
<evidence type="ECO:0000256" key="10">
    <source>
        <dbReference type="NCBIfam" id="TIGR00112"/>
    </source>
</evidence>
<dbReference type="EC" id="1.5.1.2" evidence="9 10"/>
<feature type="domain" description="Pyrroline-5-carboxylate reductase catalytic N-terminal" evidence="13">
    <location>
        <begin position="2"/>
        <end position="97"/>
    </location>
</feature>
<evidence type="ECO:0000313" key="15">
    <source>
        <dbReference type="EMBL" id="SFU57525.1"/>
    </source>
</evidence>
<protein>
    <recommendedName>
        <fullName evidence="9 10">Pyrroline-5-carboxylate reductase</fullName>
        <shortName evidence="9">P5C reductase</shortName>
        <shortName evidence="9">P5CR</shortName>
        <ecNumber evidence="9 10">1.5.1.2</ecNumber>
    </recommendedName>
    <alternativeName>
        <fullName evidence="9">PCA reductase</fullName>
    </alternativeName>
</protein>
<evidence type="ECO:0000256" key="12">
    <source>
        <dbReference type="RuleBase" id="RU003903"/>
    </source>
</evidence>
<sequence length="269" mass="29113">MKLGFIGCGVMANAMMGGIIKNGLLKPEEIWGADPFEGSRQKTKEQNGIHVTESNLEVIENCDVVFLTIKPQYYADAISSFRDHVREDQMFISIGAGRTLDYIAEQFENKPVKVVRVMPNTPAQVAEGMSAACPNQYVTEEETQTALTILRAFGKAELMPESLFDVVTGVSGSGPAYVCMFIEAMADAAVLGGMQRSQAYTFAEQTVLGTAKMLMETGLHPGVLKDMVSSPAGTTIAAVRKLEEEGLRRAVIEGVNACTEKSIQMQSAK</sequence>
<evidence type="ECO:0000256" key="11">
    <source>
        <dbReference type="PIRSR" id="PIRSR000193-1"/>
    </source>
</evidence>
<evidence type="ECO:0000256" key="6">
    <source>
        <dbReference type="ARBA" id="ARBA00022857"/>
    </source>
</evidence>
<dbReference type="SUPFAM" id="SSF48179">
    <property type="entry name" value="6-phosphogluconate dehydrogenase C-terminal domain-like"/>
    <property type="match status" value="1"/>
</dbReference>
<keyword evidence="5 9" id="KW-0641">Proline biosynthesis</keyword>
<dbReference type="Gene3D" id="1.10.3730.10">
    <property type="entry name" value="ProC C-terminal domain-like"/>
    <property type="match status" value="1"/>
</dbReference>
<keyword evidence="6 9" id="KW-0521">NADP</keyword>
<proteinExistence type="inferred from homology"/>
<comment type="similarity">
    <text evidence="2 9 12">Belongs to the pyrroline-5-carboxylate reductase family.</text>
</comment>
<dbReference type="InterPro" id="IPR028939">
    <property type="entry name" value="P5C_Rdtase_cat_N"/>
</dbReference>
<dbReference type="FunFam" id="3.40.50.720:FF:000190">
    <property type="entry name" value="Pyrroline-5-carboxylate reductase"/>
    <property type="match status" value="1"/>
</dbReference>
<keyword evidence="16" id="KW-1185">Reference proteome</keyword>
<evidence type="ECO:0000313" key="16">
    <source>
        <dbReference type="Proteomes" id="UP000198817"/>
    </source>
</evidence>
<dbReference type="InterPro" id="IPR008927">
    <property type="entry name" value="6-PGluconate_DH-like_C_sf"/>
</dbReference>
<dbReference type="PANTHER" id="PTHR11645">
    <property type="entry name" value="PYRROLINE-5-CARBOXYLATE REDUCTASE"/>
    <property type="match status" value="1"/>
</dbReference>
<dbReference type="GO" id="GO:0005737">
    <property type="term" value="C:cytoplasm"/>
    <property type="evidence" value="ECO:0007669"/>
    <property type="project" value="UniProtKB-SubCell"/>
</dbReference>
<dbReference type="Pfam" id="PF14748">
    <property type="entry name" value="P5CR_dimer"/>
    <property type="match status" value="1"/>
</dbReference>
<dbReference type="GO" id="GO:0055129">
    <property type="term" value="P:L-proline biosynthetic process"/>
    <property type="evidence" value="ECO:0007669"/>
    <property type="project" value="UniProtKB-UniRule"/>
</dbReference>
<dbReference type="InterPro" id="IPR053790">
    <property type="entry name" value="P5CR-like_CS"/>
</dbReference>
<evidence type="ECO:0000259" key="13">
    <source>
        <dbReference type="Pfam" id="PF03807"/>
    </source>
</evidence>
<dbReference type="Proteomes" id="UP000198817">
    <property type="component" value="Unassembled WGS sequence"/>
</dbReference>
<name>A0A1I7H9W1_9FIRM</name>
<accession>A0A1I7H9W1</accession>
<dbReference type="UniPathway" id="UPA00098">
    <property type="reaction ID" value="UER00361"/>
</dbReference>
<comment type="catalytic activity">
    <reaction evidence="9">
        <text>L-proline + NAD(+) = (S)-1-pyrroline-5-carboxylate + NADH + 2 H(+)</text>
        <dbReference type="Rhea" id="RHEA:14105"/>
        <dbReference type="ChEBI" id="CHEBI:15378"/>
        <dbReference type="ChEBI" id="CHEBI:17388"/>
        <dbReference type="ChEBI" id="CHEBI:57540"/>
        <dbReference type="ChEBI" id="CHEBI:57945"/>
        <dbReference type="ChEBI" id="CHEBI:60039"/>
        <dbReference type="EC" id="1.5.1.2"/>
    </reaction>
</comment>
<evidence type="ECO:0000256" key="9">
    <source>
        <dbReference type="HAMAP-Rule" id="MF_01925"/>
    </source>
</evidence>
<evidence type="ECO:0000256" key="7">
    <source>
        <dbReference type="ARBA" id="ARBA00023002"/>
    </source>
</evidence>
<feature type="binding site" evidence="11">
    <location>
        <position position="55"/>
    </location>
    <ligand>
        <name>NADPH</name>
        <dbReference type="ChEBI" id="CHEBI:57783"/>
    </ligand>
</feature>
<reference evidence="15 16" key="1">
    <citation type="submission" date="2016-10" db="EMBL/GenBank/DDBJ databases">
        <authorList>
            <person name="de Groot N.N."/>
        </authorList>
    </citation>
    <scope>NUCLEOTIDE SEQUENCE [LARGE SCALE GENOMIC DNA]</scope>
    <source>
        <strain evidence="15 16">KHGC13</strain>
    </source>
</reference>
<keyword evidence="4 9" id="KW-0028">Amino-acid biosynthesis</keyword>
<dbReference type="Pfam" id="PF03807">
    <property type="entry name" value="F420_oxidored"/>
    <property type="match status" value="1"/>
</dbReference>
<dbReference type="HAMAP" id="MF_01925">
    <property type="entry name" value="P5C_reductase"/>
    <property type="match status" value="1"/>
</dbReference>